<comment type="caution">
    <text evidence="1">The sequence shown here is derived from an EMBL/GenBank/DDBJ whole genome shotgun (WGS) entry which is preliminary data.</text>
</comment>
<reference evidence="1" key="1">
    <citation type="submission" date="2021-02" db="EMBL/GenBank/DDBJ databases">
        <authorList>
            <person name="Nowell W R."/>
        </authorList>
    </citation>
    <scope>NUCLEOTIDE SEQUENCE</scope>
</reference>
<sequence length="78" mass="8801">MGYDASAHATEETKKADIGGVWGMKIVEKQPEIRQSDCFSTVCRKILSTKPQCRNSDDEIPAVDIPFYPEDMYDFPAQ</sequence>
<dbReference type="AlphaFoldDB" id="A0A815XHA1"/>
<dbReference type="EMBL" id="CAJOBC010093692">
    <property type="protein sequence ID" value="CAF4419071.1"/>
    <property type="molecule type" value="Genomic_DNA"/>
</dbReference>
<protein>
    <submittedName>
        <fullName evidence="1">Uncharacterized protein</fullName>
    </submittedName>
</protein>
<evidence type="ECO:0000313" key="1">
    <source>
        <dbReference type="EMBL" id="CAF1557776.1"/>
    </source>
</evidence>
<accession>A0A815XHA1</accession>
<proteinExistence type="predicted"/>
<evidence type="ECO:0000313" key="2">
    <source>
        <dbReference type="EMBL" id="CAF4419071.1"/>
    </source>
</evidence>
<organism evidence="1 3">
    <name type="scientific">Didymodactylos carnosus</name>
    <dbReference type="NCBI Taxonomy" id="1234261"/>
    <lineage>
        <taxon>Eukaryota</taxon>
        <taxon>Metazoa</taxon>
        <taxon>Spiralia</taxon>
        <taxon>Gnathifera</taxon>
        <taxon>Rotifera</taxon>
        <taxon>Eurotatoria</taxon>
        <taxon>Bdelloidea</taxon>
        <taxon>Philodinida</taxon>
        <taxon>Philodinidae</taxon>
        <taxon>Didymodactylos</taxon>
    </lineage>
</organism>
<dbReference type="EMBL" id="CAJNOQ010027969">
    <property type="protein sequence ID" value="CAF1557776.1"/>
    <property type="molecule type" value="Genomic_DNA"/>
</dbReference>
<dbReference type="Proteomes" id="UP000681722">
    <property type="component" value="Unassembled WGS sequence"/>
</dbReference>
<keyword evidence="3" id="KW-1185">Reference proteome</keyword>
<evidence type="ECO:0000313" key="3">
    <source>
        <dbReference type="Proteomes" id="UP000663829"/>
    </source>
</evidence>
<name>A0A815XHA1_9BILA</name>
<gene>
    <name evidence="1" type="ORF">GPM918_LOCUS39583</name>
    <name evidence="2" type="ORF">SRO942_LOCUS40466</name>
</gene>
<dbReference type="Proteomes" id="UP000663829">
    <property type="component" value="Unassembled WGS sequence"/>
</dbReference>